<dbReference type="AlphaFoldDB" id="A0A8J7WND5"/>
<keyword evidence="2" id="KW-1185">Reference proteome</keyword>
<protein>
    <submittedName>
        <fullName evidence="1">Uncharacterized protein</fullName>
    </submittedName>
</protein>
<comment type="caution">
    <text evidence="1">The sequence shown here is derived from an EMBL/GenBank/DDBJ whole genome shotgun (WGS) entry which is preliminary data.</text>
</comment>
<name>A0A8J7WND5_9ACTN</name>
<proteinExistence type="predicted"/>
<reference evidence="1" key="1">
    <citation type="submission" date="2021-04" db="EMBL/GenBank/DDBJ databases">
        <title>Genome based classification of Actinospica acidithermotolerans sp. nov., an actinobacterium isolated from an Indonesian hot spring.</title>
        <authorList>
            <person name="Kusuma A.B."/>
            <person name="Putra K.E."/>
            <person name="Nafisah S."/>
            <person name="Loh J."/>
            <person name="Nouioui I."/>
            <person name="Goodfellow M."/>
        </authorList>
    </citation>
    <scope>NUCLEOTIDE SEQUENCE</scope>
    <source>
        <strain evidence="1">DSM 45618</strain>
    </source>
</reference>
<evidence type="ECO:0000313" key="2">
    <source>
        <dbReference type="Proteomes" id="UP000677913"/>
    </source>
</evidence>
<sequence>MSKYAQHTLQAFVAGIRELEKQATAAARERDRLLAKAREAAQTVSDHTTQAANLREILTGIDAEFYREHLGKPFDPDADPTRDALIAGMRDALGFLEATPELPFSDKYLRVDVPGQLRGATDQDRIEKIDRIAQLLGVQVREHTDWRGRPCIEANRDFGPVRLYADAELDEPAPTADAAAAAPGEVLDERMQGMGEAAAPVDLGAADEDQDAGDEALPDGVCGARAVDLQGATGTCCLAVGHDNPAGAEHVDAHFDPRFGSFTGRQVLNRDHDESSSAPGECGACGVTLPGLGYCLGSLPRAAARAEQVALEMAVSAR</sequence>
<gene>
    <name evidence="1" type="ORF">KGA66_06170</name>
</gene>
<dbReference type="RefSeq" id="WP_211465492.1">
    <property type="nucleotide sequence ID" value="NZ_JAGSXH010000013.1"/>
</dbReference>
<dbReference type="EMBL" id="JAGSXH010000013">
    <property type="protein sequence ID" value="MBS2962625.1"/>
    <property type="molecule type" value="Genomic_DNA"/>
</dbReference>
<accession>A0A8J7WND5</accession>
<organism evidence="1 2">
    <name type="scientific">Actinocrinis puniceicyclus</name>
    <dbReference type="NCBI Taxonomy" id="977794"/>
    <lineage>
        <taxon>Bacteria</taxon>
        <taxon>Bacillati</taxon>
        <taxon>Actinomycetota</taxon>
        <taxon>Actinomycetes</taxon>
        <taxon>Catenulisporales</taxon>
        <taxon>Actinospicaceae</taxon>
        <taxon>Actinocrinis</taxon>
    </lineage>
</organism>
<evidence type="ECO:0000313" key="1">
    <source>
        <dbReference type="EMBL" id="MBS2962625.1"/>
    </source>
</evidence>
<dbReference type="Proteomes" id="UP000677913">
    <property type="component" value="Unassembled WGS sequence"/>
</dbReference>